<evidence type="ECO:0000256" key="1">
    <source>
        <dbReference type="ARBA" id="ARBA00010815"/>
    </source>
</evidence>
<dbReference type="PANTHER" id="PTHR43667:SF2">
    <property type="entry name" value="FATTY ACID C-METHYL TRANSFERASE"/>
    <property type="match status" value="1"/>
</dbReference>
<dbReference type="InterPro" id="IPR029063">
    <property type="entry name" value="SAM-dependent_MTases_sf"/>
</dbReference>
<dbReference type="InterPro" id="IPR050723">
    <property type="entry name" value="CFA/CMAS"/>
</dbReference>
<organism evidence="6 7">
    <name type="scientific">Microbulbifer echini</name>
    <dbReference type="NCBI Taxonomy" id="1529067"/>
    <lineage>
        <taxon>Bacteria</taxon>
        <taxon>Pseudomonadati</taxon>
        <taxon>Pseudomonadota</taxon>
        <taxon>Gammaproteobacteria</taxon>
        <taxon>Cellvibrionales</taxon>
        <taxon>Microbulbiferaceae</taxon>
        <taxon>Microbulbifer</taxon>
    </lineage>
</organism>
<keyword evidence="3 6" id="KW-0808">Transferase</keyword>
<accession>A0ABV4NT06</accession>
<evidence type="ECO:0000313" key="7">
    <source>
        <dbReference type="Proteomes" id="UP001569414"/>
    </source>
</evidence>
<dbReference type="Proteomes" id="UP001569414">
    <property type="component" value="Unassembled WGS sequence"/>
</dbReference>
<evidence type="ECO:0000256" key="2">
    <source>
        <dbReference type="ARBA" id="ARBA00022603"/>
    </source>
</evidence>
<dbReference type="SUPFAM" id="SSF53335">
    <property type="entry name" value="S-adenosyl-L-methionine-dependent methyltransferases"/>
    <property type="match status" value="1"/>
</dbReference>
<keyword evidence="4" id="KW-0949">S-adenosyl-L-methionine</keyword>
<dbReference type="GO" id="GO:0032259">
    <property type="term" value="P:methylation"/>
    <property type="evidence" value="ECO:0007669"/>
    <property type="project" value="UniProtKB-KW"/>
</dbReference>
<dbReference type="EMBL" id="JBGMEL010000029">
    <property type="protein sequence ID" value="MFA0792532.1"/>
    <property type="molecule type" value="Genomic_DNA"/>
</dbReference>
<dbReference type="Gene3D" id="3.40.50.150">
    <property type="entry name" value="Vaccinia Virus protein VP39"/>
    <property type="match status" value="1"/>
</dbReference>
<dbReference type="InterPro" id="IPR003333">
    <property type="entry name" value="CMAS"/>
</dbReference>
<dbReference type="Pfam" id="PF02353">
    <property type="entry name" value="CMAS"/>
    <property type="match status" value="1"/>
</dbReference>
<evidence type="ECO:0000313" key="6">
    <source>
        <dbReference type="EMBL" id="MFA0792532.1"/>
    </source>
</evidence>
<dbReference type="CDD" id="cd02440">
    <property type="entry name" value="AdoMet_MTases"/>
    <property type="match status" value="1"/>
</dbReference>
<proteinExistence type="inferred from homology"/>
<evidence type="ECO:0000256" key="5">
    <source>
        <dbReference type="ARBA" id="ARBA00023098"/>
    </source>
</evidence>
<evidence type="ECO:0000256" key="4">
    <source>
        <dbReference type="ARBA" id="ARBA00022691"/>
    </source>
</evidence>
<name>A0ABV4NT06_9GAMM</name>
<dbReference type="GO" id="GO:0008168">
    <property type="term" value="F:methyltransferase activity"/>
    <property type="evidence" value="ECO:0007669"/>
    <property type="project" value="UniProtKB-KW"/>
</dbReference>
<keyword evidence="5" id="KW-0443">Lipid metabolism</keyword>
<keyword evidence="7" id="KW-1185">Reference proteome</keyword>
<protein>
    <submittedName>
        <fullName evidence="6">Class I SAM-dependent methyltransferase</fullName>
        <ecNumber evidence="6">2.1.1.-</ecNumber>
    </submittedName>
</protein>
<gene>
    <name evidence="6" type="ORF">ACCI51_18495</name>
</gene>
<dbReference type="PANTHER" id="PTHR43667">
    <property type="entry name" value="CYCLOPROPANE-FATTY-ACYL-PHOSPHOLIPID SYNTHASE"/>
    <property type="match status" value="1"/>
</dbReference>
<comment type="similarity">
    <text evidence="1">Belongs to the CFA/CMAS family.</text>
</comment>
<dbReference type="PIRSF" id="PIRSF003085">
    <property type="entry name" value="CMAS"/>
    <property type="match status" value="1"/>
</dbReference>
<reference evidence="6 7" key="1">
    <citation type="submission" date="2024-08" db="EMBL/GenBank/DDBJ databases">
        <authorList>
            <person name="Ishaq N."/>
        </authorList>
    </citation>
    <scope>NUCLEOTIDE SEQUENCE [LARGE SCALE GENOMIC DNA]</scope>
    <source>
        <strain evidence="6 7">JCM 30400</strain>
    </source>
</reference>
<comment type="caution">
    <text evidence="6">The sequence shown here is derived from an EMBL/GenBank/DDBJ whole genome shotgun (WGS) entry which is preliminary data.</text>
</comment>
<dbReference type="EC" id="2.1.1.-" evidence="6"/>
<keyword evidence="2 6" id="KW-0489">Methyltransferase</keyword>
<dbReference type="RefSeq" id="WP_371844922.1">
    <property type="nucleotide sequence ID" value="NZ_JBGMEL010000029.1"/>
</dbReference>
<sequence length="419" mass="48418">MKVAEDSPAAAAAEETQSWLVRLARKLVLSKMQVIERGHLLIEEGGISYRFGQPLERAKIRAHIRVRDEDAYVQVLLNGTIGSGEAYMQGAWDSPNPLDVIRVMVDNMSLVESMDGRWSQLPRTVLRMLHRWNSNNRSGSRKNIAAHYDLGNDFFRLFLDKTMLYSSGIFPSEHTSLYQASVYKMEHICQKLQLKADDHLLEIGTGWGGMAIYAAKHYGCQVTTATISAEQYEYARGWVEREGLQDRVTVLLQDYRDLHGCFDKLVSIEMVEAVGHEYHRKFFSICNRLLKDEGLMLMQAITIADQRYHQYRKEIDFIQRYIFPGGCLPSNQIVAEQIATATDMQIVGLEDITADYARTLRYWREAFLSQLSQVRQLGFDERFIRMWEFYLCYCEGGFMQRVISTAQFVFAKPRYLGRF</sequence>
<evidence type="ECO:0000256" key="3">
    <source>
        <dbReference type="ARBA" id="ARBA00022679"/>
    </source>
</evidence>